<gene>
    <name evidence="2" type="ORF">CDD81_1941</name>
</gene>
<dbReference type="Gene3D" id="3.40.50.1820">
    <property type="entry name" value="alpha/beta hydrolase"/>
    <property type="match status" value="1"/>
</dbReference>
<evidence type="ECO:0000259" key="1">
    <source>
        <dbReference type="Pfam" id="PF00135"/>
    </source>
</evidence>
<dbReference type="Pfam" id="PF00135">
    <property type="entry name" value="COesterase"/>
    <property type="match status" value="1"/>
</dbReference>
<dbReference type="AlphaFoldDB" id="A0A2C5Y040"/>
<dbReference type="InterPro" id="IPR050309">
    <property type="entry name" value="Type-B_Carboxylest/Lipase"/>
</dbReference>
<dbReference type="OrthoDB" id="408631at2759"/>
<dbReference type="PROSITE" id="PS00941">
    <property type="entry name" value="CARBOXYLESTERASE_B_2"/>
    <property type="match status" value="1"/>
</dbReference>
<accession>A0A2C5Y040</accession>
<organism evidence="2 3">
    <name type="scientific">Ophiocordyceps australis</name>
    <dbReference type="NCBI Taxonomy" id="1399860"/>
    <lineage>
        <taxon>Eukaryota</taxon>
        <taxon>Fungi</taxon>
        <taxon>Dikarya</taxon>
        <taxon>Ascomycota</taxon>
        <taxon>Pezizomycotina</taxon>
        <taxon>Sordariomycetes</taxon>
        <taxon>Hypocreomycetidae</taxon>
        <taxon>Hypocreales</taxon>
        <taxon>Ophiocordycipitaceae</taxon>
        <taxon>Ophiocordyceps</taxon>
    </lineage>
</organism>
<feature type="domain" description="Carboxylesterase type B" evidence="1">
    <location>
        <begin position="18"/>
        <end position="486"/>
    </location>
</feature>
<dbReference type="InterPro" id="IPR002018">
    <property type="entry name" value="CarbesteraseB"/>
</dbReference>
<dbReference type="PANTHER" id="PTHR11559">
    <property type="entry name" value="CARBOXYLESTERASE"/>
    <property type="match status" value="1"/>
</dbReference>
<evidence type="ECO:0000313" key="3">
    <source>
        <dbReference type="Proteomes" id="UP000226192"/>
    </source>
</evidence>
<dbReference type="SUPFAM" id="SSF53474">
    <property type="entry name" value="alpha/beta-Hydrolases"/>
    <property type="match status" value="1"/>
</dbReference>
<dbReference type="Proteomes" id="UP000226192">
    <property type="component" value="Unassembled WGS sequence"/>
</dbReference>
<dbReference type="InterPro" id="IPR019819">
    <property type="entry name" value="Carboxylesterase_B_CS"/>
</dbReference>
<dbReference type="InterPro" id="IPR029058">
    <property type="entry name" value="AB_hydrolase_fold"/>
</dbReference>
<protein>
    <recommendedName>
        <fullName evidence="1">Carboxylesterase type B domain-containing protein</fullName>
    </recommendedName>
</protein>
<keyword evidence="3" id="KW-1185">Reference proteome</keyword>
<sequence length="517" mass="56164">MQAKPLQTRPAKILAHNLQQSTKLYSFTNIRFAEPPIGKHRFQPPVAASTVNRSLNDGSHGFTCPQVLPDWSIEQAANATHTSPEAVRKALGDAAGQSEDCLFLDVIVPKTLFEGESKAPVMVWITGGGYVAGSKSGMGYDASGLLAQSQQEGGEGVVYVTINYRVGLFGWLNAGDDEDIFPNVALQDQRLAFDWVQKNIHLFGGDAQKVTAIGHSAGGGSIMMHLVGEGGKAKAPFHRGIAQSPGILPILEPSTSWQQTLDAASRLAGKKISNGAELRALDSETLIKVNRQVVAKATFATYGYGPSADGGYLPEMPGVLLLEGRFDAAPKMMLSHTTHEGLAYVAPDVVSAPQVKSHLQSVIPGIPSDQLDYITSELYPPAPQQHLYKTEFERAVVMISEVFFTCNTRFMATAYGNQTYNYRFQVPDGSHGQDLRYTFYSGLGNTAQAELAKKMQLYLTSFAQFASPNHASWLPEWPVYGEEAAIVTFGGGQDVGIDVDDAKNKRCAYWQSRKWIP</sequence>
<proteinExistence type="predicted"/>
<evidence type="ECO:0000313" key="2">
    <source>
        <dbReference type="EMBL" id="PHH60241.1"/>
    </source>
</evidence>
<dbReference type="STRING" id="1399860.A0A2C5Y040"/>
<comment type="caution">
    <text evidence="2">The sequence shown here is derived from an EMBL/GenBank/DDBJ whole genome shotgun (WGS) entry which is preliminary data.</text>
</comment>
<name>A0A2C5Y040_9HYPO</name>
<dbReference type="EMBL" id="NJET01000157">
    <property type="protein sequence ID" value="PHH60241.1"/>
    <property type="molecule type" value="Genomic_DNA"/>
</dbReference>
<reference evidence="2 3" key="1">
    <citation type="submission" date="2017-06" db="EMBL/GenBank/DDBJ databases">
        <title>Ant-infecting Ophiocordyceps genomes reveal a high diversity of potential behavioral manipulation genes and a possible major role for enterotoxins.</title>
        <authorList>
            <person name="De Bekker C."/>
            <person name="Evans H.C."/>
            <person name="Brachmann A."/>
            <person name="Hughes D.P."/>
        </authorList>
    </citation>
    <scope>NUCLEOTIDE SEQUENCE [LARGE SCALE GENOMIC DNA]</scope>
    <source>
        <strain evidence="2 3">Map64</strain>
    </source>
</reference>